<keyword evidence="4" id="KW-1185">Reference proteome</keyword>
<proteinExistence type="predicted"/>
<evidence type="ECO:0000259" key="2">
    <source>
        <dbReference type="SMART" id="SM00382"/>
    </source>
</evidence>
<protein>
    <recommendedName>
        <fullName evidence="2">AAA+ ATPase domain-containing protein</fullName>
    </recommendedName>
</protein>
<dbReference type="Pfam" id="PF07728">
    <property type="entry name" value="AAA_5"/>
    <property type="match status" value="1"/>
</dbReference>
<dbReference type="SMART" id="SM00382">
    <property type="entry name" value="AAA"/>
    <property type="match status" value="1"/>
</dbReference>
<dbReference type="RefSeq" id="WP_081812716.1">
    <property type="nucleotide sequence ID" value="NZ_AP022567.1"/>
</dbReference>
<organism evidence="3 4">
    <name type="scientific">Mycolicibacterium mageritense</name>
    <name type="common">Mycobacterium mageritense</name>
    <dbReference type="NCBI Taxonomy" id="53462"/>
    <lineage>
        <taxon>Bacteria</taxon>
        <taxon>Bacillati</taxon>
        <taxon>Actinomycetota</taxon>
        <taxon>Actinomycetes</taxon>
        <taxon>Mycobacteriales</taxon>
        <taxon>Mycobacteriaceae</taxon>
        <taxon>Mycolicibacterium</taxon>
    </lineage>
</organism>
<dbReference type="Gene3D" id="3.40.50.300">
    <property type="entry name" value="P-loop containing nucleotide triphosphate hydrolases"/>
    <property type="match status" value="1"/>
</dbReference>
<feature type="region of interest" description="Disordered" evidence="1">
    <location>
        <begin position="441"/>
        <end position="465"/>
    </location>
</feature>
<evidence type="ECO:0000313" key="4">
    <source>
        <dbReference type="Proteomes" id="UP000465622"/>
    </source>
</evidence>
<dbReference type="CDD" id="cd00009">
    <property type="entry name" value="AAA"/>
    <property type="match status" value="1"/>
</dbReference>
<dbReference type="EMBL" id="AP022567">
    <property type="protein sequence ID" value="BBX31149.1"/>
    <property type="molecule type" value="Genomic_DNA"/>
</dbReference>
<dbReference type="PANTHER" id="PTHR37291:SF1">
    <property type="entry name" value="TYPE IV METHYL-DIRECTED RESTRICTION ENZYME ECOKMCRB SUBUNIT"/>
    <property type="match status" value="1"/>
</dbReference>
<dbReference type="InterPro" id="IPR011704">
    <property type="entry name" value="ATPase_dyneun-rel_AAA"/>
</dbReference>
<gene>
    <name evidence="3" type="ORF">MMAGJ_04310</name>
</gene>
<accession>A0ABM7HKZ4</accession>
<reference evidence="3 4" key="1">
    <citation type="journal article" date="2019" name="Emerg. Microbes Infect.">
        <title>Comprehensive subspecies identification of 175 nontuberculous mycobacteria species based on 7547 genomic profiles.</title>
        <authorList>
            <person name="Matsumoto Y."/>
            <person name="Kinjo T."/>
            <person name="Motooka D."/>
            <person name="Nabeya D."/>
            <person name="Jung N."/>
            <person name="Uechi K."/>
            <person name="Horii T."/>
            <person name="Iida T."/>
            <person name="Fujita J."/>
            <person name="Nakamura S."/>
        </authorList>
    </citation>
    <scope>NUCLEOTIDE SEQUENCE [LARGE SCALE GENOMIC DNA]</scope>
    <source>
        <strain evidence="3 4">JCM 12375</strain>
    </source>
</reference>
<dbReference type="InterPro" id="IPR052934">
    <property type="entry name" value="Methyl-DNA_Rec/Restrict_Enz"/>
</dbReference>
<feature type="compositionally biased region" description="Low complexity" evidence="1">
    <location>
        <begin position="441"/>
        <end position="457"/>
    </location>
</feature>
<name>A0ABM7HKZ4_MYCME</name>
<evidence type="ECO:0000313" key="3">
    <source>
        <dbReference type="EMBL" id="BBX31149.1"/>
    </source>
</evidence>
<feature type="domain" description="AAA+ ATPase" evidence="2">
    <location>
        <begin position="218"/>
        <end position="425"/>
    </location>
</feature>
<sequence>MAEREVEAVFVVYYGLAAHKAAYGRVVQGSRTYTKDYFQLNQSAELREALLAMFPPPAEDDGYSAITYRWPGGQAPGYVAIRSSDRPHMAWSTSEGPPAPLKMTPAPNSAGPQTIMGDPTRTVEADANAEFDAFTATGMSAYIVAVKLVDEPAVLHLRVYLRNPIAGLEFADVAQLPDPIRQLALSTRQSDAFQWLALGNEGQRLSPEVAELMAKLEENPNLLLVGPPGTGKTVLLDKLARYIESPGSRVLFDPDKNHDAWSAEEATVSPGKVRTVVFHPNYSYDNLVVGLLPTPNDAGGVSVQAVAGPLLNLAHYATHNPQSRTVLLLDEFNRGNAASILGDMLALMDKDKRGSAAIDLAYADLGISVAPEFTDGGSAQVPNRFTLPPNLWLVAAMNSSDRSVAPLDAALRRRFSIREVPPDYAALELHLEAADAMPAAFAESDSGSEAGSDAGSDPDPLTDPLAQWTSEDIARLAVEVLKAVNRRITTVLGSDFELGQSNFWHVEGASAQKRLDALVTAWDDRVRPTLRMAFQDNDEALAAVLLAGAADTAVNNTVPRVAWWRVADISVPTYGQPRLVLTRLGSLDPSDALTELLRQANP</sequence>
<dbReference type="InterPro" id="IPR027417">
    <property type="entry name" value="P-loop_NTPase"/>
</dbReference>
<evidence type="ECO:0000256" key="1">
    <source>
        <dbReference type="SAM" id="MobiDB-lite"/>
    </source>
</evidence>
<dbReference type="PANTHER" id="PTHR37291">
    <property type="entry name" value="5-METHYLCYTOSINE-SPECIFIC RESTRICTION ENZYME B"/>
    <property type="match status" value="1"/>
</dbReference>
<dbReference type="InterPro" id="IPR003593">
    <property type="entry name" value="AAA+_ATPase"/>
</dbReference>
<dbReference type="Proteomes" id="UP000465622">
    <property type="component" value="Chromosome"/>
</dbReference>
<dbReference type="SUPFAM" id="SSF52540">
    <property type="entry name" value="P-loop containing nucleoside triphosphate hydrolases"/>
    <property type="match status" value="1"/>
</dbReference>